<sequence length="216" mass="24412">MYQHVSFESIGAYATSQLPLGEENDLWIALHGYGQLAPYFLRKFKSQFHEKRLFIAPEAQNHGYLKGFSGRVGANWMTKHERGNAIANNNRFLNQILARNLEQFTDPPSIHILGFSQGCATATRWASQLSCPIKSLILWGGGFAHDLDFSMVSSKLSETRIWSVEGDSDEFLTDERKLEQAEILSRMTVKKESILYSGGHDIYEAPLEKIVQLAEV</sequence>
<organism evidence="2 3">
    <name type="scientific">Echinicola soli</name>
    <dbReference type="NCBI Taxonomy" id="2591634"/>
    <lineage>
        <taxon>Bacteria</taxon>
        <taxon>Pseudomonadati</taxon>
        <taxon>Bacteroidota</taxon>
        <taxon>Cytophagia</taxon>
        <taxon>Cytophagales</taxon>
        <taxon>Cyclobacteriaceae</taxon>
        <taxon>Echinicola</taxon>
    </lineage>
</organism>
<dbReference type="EMBL" id="CP041253">
    <property type="protein sequence ID" value="QDH79138.1"/>
    <property type="molecule type" value="Genomic_DNA"/>
</dbReference>
<keyword evidence="2" id="KW-0378">Hydrolase</keyword>
<dbReference type="Pfam" id="PF02230">
    <property type="entry name" value="Abhydrolase_2"/>
    <property type="match status" value="1"/>
</dbReference>
<name>A0A514CH59_9BACT</name>
<dbReference type="Gene3D" id="3.40.50.1820">
    <property type="entry name" value="alpha/beta hydrolase"/>
    <property type="match status" value="1"/>
</dbReference>
<feature type="domain" description="Phospholipase/carboxylesterase/thioesterase" evidence="1">
    <location>
        <begin position="23"/>
        <end position="211"/>
    </location>
</feature>
<evidence type="ECO:0000313" key="2">
    <source>
        <dbReference type="EMBL" id="QDH79138.1"/>
    </source>
</evidence>
<evidence type="ECO:0000259" key="1">
    <source>
        <dbReference type="Pfam" id="PF02230"/>
    </source>
</evidence>
<dbReference type="InterPro" id="IPR003140">
    <property type="entry name" value="PLipase/COase/thioEstase"/>
</dbReference>
<dbReference type="OrthoDB" id="595091at2"/>
<accession>A0A514CH59</accession>
<dbReference type="SUPFAM" id="SSF53474">
    <property type="entry name" value="alpha/beta-Hydrolases"/>
    <property type="match status" value="1"/>
</dbReference>
<evidence type="ECO:0000313" key="3">
    <source>
        <dbReference type="Proteomes" id="UP000316614"/>
    </source>
</evidence>
<dbReference type="KEGG" id="echi:FKX85_08860"/>
<dbReference type="Proteomes" id="UP000316614">
    <property type="component" value="Chromosome"/>
</dbReference>
<dbReference type="RefSeq" id="WP_141614386.1">
    <property type="nucleotide sequence ID" value="NZ_CP041253.1"/>
</dbReference>
<dbReference type="AlphaFoldDB" id="A0A514CH59"/>
<keyword evidence="3" id="KW-1185">Reference proteome</keyword>
<reference evidence="2 3" key="1">
    <citation type="submission" date="2019-06" db="EMBL/GenBank/DDBJ databases">
        <title>Echinicola alkalisoli sp. nov. isolated from saline soil.</title>
        <authorList>
            <person name="Sun J.-Q."/>
            <person name="Xu L."/>
        </authorList>
    </citation>
    <scope>NUCLEOTIDE SEQUENCE [LARGE SCALE GENOMIC DNA]</scope>
    <source>
        <strain evidence="2 3">LN3S3</strain>
    </source>
</reference>
<proteinExistence type="predicted"/>
<gene>
    <name evidence="2" type="ORF">FKX85_08860</name>
</gene>
<dbReference type="GO" id="GO:0016787">
    <property type="term" value="F:hydrolase activity"/>
    <property type="evidence" value="ECO:0007669"/>
    <property type="project" value="UniProtKB-KW"/>
</dbReference>
<protein>
    <submittedName>
        <fullName evidence="2">Alpha/beta hydrolase</fullName>
    </submittedName>
</protein>
<dbReference type="InterPro" id="IPR029058">
    <property type="entry name" value="AB_hydrolase_fold"/>
</dbReference>